<dbReference type="PANTHER" id="PTHR33154:SF12">
    <property type="entry name" value="TRANSCRIPTIONAL REGULATORY PROTEIN"/>
    <property type="match status" value="1"/>
</dbReference>
<dbReference type="CDD" id="cd00090">
    <property type="entry name" value="HTH_ARSR"/>
    <property type="match status" value="1"/>
</dbReference>
<keyword evidence="1" id="KW-0805">Transcription regulation</keyword>
<reference evidence="5 6" key="1">
    <citation type="submission" date="2024-10" db="EMBL/GenBank/DDBJ databases">
        <title>The Natural Products Discovery Center: Release of the First 8490 Sequenced Strains for Exploring Actinobacteria Biosynthetic Diversity.</title>
        <authorList>
            <person name="Kalkreuter E."/>
            <person name="Kautsar S.A."/>
            <person name="Yang D."/>
            <person name="Bader C.D."/>
            <person name="Teijaro C.N."/>
            <person name="Fluegel L."/>
            <person name="Davis C.M."/>
            <person name="Simpson J.R."/>
            <person name="Lauterbach L."/>
            <person name="Steele A.D."/>
            <person name="Gui C."/>
            <person name="Meng S."/>
            <person name="Li G."/>
            <person name="Viehrig K."/>
            <person name="Ye F."/>
            <person name="Su P."/>
            <person name="Kiefer A.F."/>
            <person name="Nichols A."/>
            <person name="Cepeda A.J."/>
            <person name="Yan W."/>
            <person name="Fan B."/>
            <person name="Jiang Y."/>
            <person name="Adhikari A."/>
            <person name="Zheng C.-J."/>
            <person name="Schuster L."/>
            <person name="Cowan T.M."/>
            <person name="Smanski M.J."/>
            <person name="Chevrette M.G."/>
            <person name="De Carvalho L.P.S."/>
            <person name="Shen B."/>
        </authorList>
    </citation>
    <scope>NUCLEOTIDE SEQUENCE [LARGE SCALE GENOMIC DNA]</scope>
    <source>
        <strain evidence="5 6">NPDC049503</strain>
    </source>
</reference>
<comment type="caution">
    <text evidence="5">The sequence shown here is derived from an EMBL/GenBank/DDBJ whole genome shotgun (WGS) entry which is preliminary data.</text>
</comment>
<dbReference type="InterPro" id="IPR036390">
    <property type="entry name" value="WH_DNA-bd_sf"/>
</dbReference>
<accession>A0ABW8A1M1</accession>
<dbReference type="PROSITE" id="PS50987">
    <property type="entry name" value="HTH_ARSR_2"/>
    <property type="match status" value="1"/>
</dbReference>
<organism evidence="5 6">
    <name type="scientific">Nonomuraea indica</name>
    <dbReference type="NCBI Taxonomy" id="1581193"/>
    <lineage>
        <taxon>Bacteria</taxon>
        <taxon>Bacillati</taxon>
        <taxon>Actinomycetota</taxon>
        <taxon>Actinomycetes</taxon>
        <taxon>Streptosporangiales</taxon>
        <taxon>Streptosporangiaceae</taxon>
        <taxon>Nonomuraea</taxon>
    </lineage>
</organism>
<proteinExistence type="predicted"/>
<evidence type="ECO:0000313" key="6">
    <source>
        <dbReference type="Proteomes" id="UP001612928"/>
    </source>
</evidence>
<evidence type="ECO:0000256" key="3">
    <source>
        <dbReference type="ARBA" id="ARBA00023163"/>
    </source>
</evidence>
<evidence type="ECO:0000313" key="5">
    <source>
        <dbReference type="EMBL" id="MFI7440687.1"/>
    </source>
</evidence>
<dbReference type="Gene3D" id="1.10.10.10">
    <property type="entry name" value="Winged helix-like DNA-binding domain superfamily/Winged helix DNA-binding domain"/>
    <property type="match status" value="1"/>
</dbReference>
<keyword evidence="6" id="KW-1185">Reference proteome</keyword>
<sequence length="130" mass="14025">MRPLPHPATEDIRLTDVLRALSDPVRLLIVHKLAETEELTCADAGLDLGLHKSTVSHHYRTLRDAGVILSKQEGRKIYLSLRRDDLEARFPGLLGSVLAAFRDSPPLAGFARPPSAPGGDLTGAAIAETV</sequence>
<keyword evidence="3" id="KW-0804">Transcription</keyword>
<protein>
    <submittedName>
        <fullName evidence="5">ArsR/SmtB family transcription factor</fullName>
    </submittedName>
</protein>
<dbReference type="InterPro" id="IPR051081">
    <property type="entry name" value="HTH_MetalResp_TranReg"/>
</dbReference>
<dbReference type="InterPro" id="IPR001845">
    <property type="entry name" value="HTH_ArsR_DNA-bd_dom"/>
</dbReference>
<dbReference type="SUPFAM" id="SSF46785">
    <property type="entry name" value="Winged helix' DNA-binding domain"/>
    <property type="match status" value="1"/>
</dbReference>
<dbReference type="PRINTS" id="PR00778">
    <property type="entry name" value="HTHARSR"/>
</dbReference>
<name>A0ABW8A1M1_9ACTN</name>
<keyword evidence="2" id="KW-0238">DNA-binding</keyword>
<dbReference type="Pfam" id="PF01022">
    <property type="entry name" value="HTH_5"/>
    <property type="match status" value="1"/>
</dbReference>
<evidence type="ECO:0000256" key="1">
    <source>
        <dbReference type="ARBA" id="ARBA00023015"/>
    </source>
</evidence>
<evidence type="ECO:0000256" key="2">
    <source>
        <dbReference type="ARBA" id="ARBA00023125"/>
    </source>
</evidence>
<dbReference type="Proteomes" id="UP001612928">
    <property type="component" value="Unassembled WGS sequence"/>
</dbReference>
<dbReference type="InterPro" id="IPR011991">
    <property type="entry name" value="ArsR-like_HTH"/>
</dbReference>
<dbReference type="EMBL" id="JBITMB010000003">
    <property type="protein sequence ID" value="MFI7440687.1"/>
    <property type="molecule type" value="Genomic_DNA"/>
</dbReference>
<dbReference type="NCBIfam" id="NF033788">
    <property type="entry name" value="HTH_metalloreg"/>
    <property type="match status" value="1"/>
</dbReference>
<dbReference type="SMART" id="SM00418">
    <property type="entry name" value="HTH_ARSR"/>
    <property type="match status" value="1"/>
</dbReference>
<feature type="domain" description="HTH arsR-type" evidence="4">
    <location>
        <begin position="6"/>
        <end position="101"/>
    </location>
</feature>
<evidence type="ECO:0000259" key="4">
    <source>
        <dbReference type="PROSITE" id="PS50987"/>
    </source>
</evidence>
<dbReference type="RefSeq" id="WP_397020469.1">
    <property type="nucleotide sequence ID" value="NZ_JBITMB010000003.1"/>
</dbReference>
<gene>
    <name evidence="5" type="ORF">ACIBP5_12095</name>
</gene>
<dbReference type="PANTHER" id="PTHR33154">
    <property type="entry name" value="TRANSCRIPTIONAL REGULATOR, ARSR FAMILY"/>
    <property type="match status" value="1"/>
</dbReference>
<dbReference type="InterPro" id="IPR036388">
    <property type="entry name" value="WH-like_DNA-bd_sf"/>
</dbReference>